<reference evidence="1" key="1">
    <citation type="journal article" date="2020" name="Fungal Divers.">
        <title>Resolving the Mortierellaceae phylogeny through synthesis of multi-gene phylogenetics and phylogenomics.</title>
        <authorList>
            <person name="Vandepol N."/>
            <person name="Liber J."/>
            <person name="Desiro A."/>
            <person name="Na H."/>
            <person name="Kennedy M."/>
            <person name="Barry K."/>
            <person name="Grigoriev I.V."/>
            <person name="Miller A.N."/>
            <person name="O'Donnell K."/>
            <person name="Stajich J.E."/>
            <person name="Bonito G."/>
        </authorList>
    </citation>
    <scope>NUCLEOTIDE SEQUENCE</scope>
    <source>
        <strain evidence="1">NRRL 28262</strain>
    </source>
</reference>
<keyword evidence="2" id="KW-1185">Reference proteome</keyword>
<dbReference type="AlphaFoldDB" id="A0AAD4CZY1"/>
<dbReference type="EMBL" id="JAAAIL010003933">
    <property type="protein sequence ID" value="KAG0248815.1"/>
    <property type="molecule type" value="Genomic_DNA"/>
</dbReference>
<gene>
    <name evidence="1" type="ORF">BGZ95_007846</name>
</gene>
<organism evidence="1 2">
    <name type="scientific">Linnemannia exigua</name>
    <dbReference type="NCBI Taxonomy" id="604196"/>
    <lineage>
        <taxon>Eukaryota</taxon>
        <taxon>Fungi</taxon>
        <taxon>Fungi incertae sedis</taxon>
        <taxon>Mucoromycota</taxon>
        <taxon>Mortierellomycotina</taxon>
        <taxon>Mortierellomycetes</taxon>
        <taxon>Mortierellales</taxon>
        <taxon>Mortierellaceae</taxon>
        <taxon>Linnemannia</taxon>
    </lineage>
</organism>
<sequence>MPSQERVQAVCAVDHSGLSPTTGAAPAVGDIVYIDSHLDPAAGMEIMFWRDIRAVFKDAVYVRHNSRTLDFLKSIDGNT</sequence>
<evidence type="ECO:0000313" key="1">
    <source>
        <dbReference type="EMBL" id="KAG0248815.1"/>
    </source>
</evidence>
<proteinExistence type="predicted"/>
<name>A0AAD4CZY1_9FUNG</name>
<accession>A0AAD4CZY1</accession>
<feature type="non-terminal residue" evidence="1">
    <location>
        <position position="79"/>
    </location>
</feature>
<dbReference type="Proteomes" id="UP001194580">
    <property type="component" value="Unassembled WGS sequence"/>
</dbReference>
<evidence type="ECO:0000313" key="2">
    <source>
        <dbReference type="Proteomes" id="UP001194580"/>
    </source>
</evidence>
<protein>
    <submittedName>
        <fullName evidence="1">Uncharacterized protein</fullName>
    </submittedName>
</protein>
<comment type="caution">
    <text evidence="1">The sequence shown here is derived from an EMBL/GenBank/DDBJ whole genome shotgun (WGS) entry which is preliminary data.</text>
</comment>